<dbReference type="Proteomes" id="UP000230750">
    <property type="component" value="Unassembled WGS sequence"/>
</dbReference>
<evidence type="ECO:0000256" key="1">
    <source>
        <dbReference type="SAM" id="Phobius"/>
    </source>
</evidence>
<feature type="transmembrane region" description="Helical" evidence="1">
    <location>
        <begin position="6"/>
        <end position="24"/>
    </location>
</feature>
<accession>A0A2G8KPK8</accession>
<reference evidence="2 3" key="1">
    <citation type="journal article" date="2017" name="PLoS Biol.">
        <title>The sea cucumber genome provides insights into morphological evolution and visceral regeneration.</title>
        <authorList>
            <person name="Zhang X."/>
            <person name="Sun L."/>
            <person name="Yuan J."/>
            <person name="Sun Y."/>
            <person name="Gao Y."/>
            <person name="Zhang L."/>
            <person name="Li S."/>
            <person name="Dai H."/>
            <person name="Hamel J.F."/>
            <person name="Liu C."/>
            <person name="Yu Y."/>
            <person name="Liu S."/>
            <person name="Lin W."/>
            <person name="Guo K."/>
            <person name="Jin S."/>
            <person name="Xu P."/>
            <person name="Storey K.B."/>
            <person name="Huan P."/>
            <person name="Zhang T."/>
            <person name="Zhou Y."/>
            <person name="Zhang J."/>
            <person name="Lin C."/>
            <person name="Li X."/>
            <person name="Xing L."/>
            <person name="Huo D."/>
            <person name="Sun M."/>
            <person name="Wang L."/>
            <person name="Mercier A."/>
            <person name="Li F."/>
            <person name="Yang H."/>
            <person name="Xiang J."/>
        </authorList>
    </citation>
    <scope>NUCLEOTIDE SEQUENCE [LARGE SCALE GENOMIC DNA]</scope>
    <source>
        <strain evidence="2">Shaxun</strain>
        <tissue evidence="2">Muscle</tissue>
    </source>
</reference>
<name>A0A2G8KPK8_STIJA</name>
<proteinExistence type="predicted"/>
<keyword evidence="3" id="KW-1185">Reference proteome</keyword>
<sequence>MVGMALGVGVVMSLTGVLVGVVIMKLRMRKITARDVMLLSRDQYSRRTTRKKSQTISEALSKRTQKQRVVSYVDVMDVREKMVPDQPQPNTTKKIPQCSLPRIPEAAIESLEVMQPKGTQDSLSELKEVQLVTTNIPPYAIVKKSSKLTNTSEKCAAFFIAVDGKS</sequence>
<evidence type="ECO:0000313" key="3">
    <source>
        <dbReference type="Proteomes" id="UP000230750"/>
    </source>
</evidence>
<evidence type="ECO:0000313" key="2">
    <source>
        <dbReference type="EMBL" id="PIK49941.1"/>
    </source>
</evidence>
<keyword evidence="1" id="KW-0812">Transmembrane</keyword>
<comment type="caution">
    <text evidence="2">The sequence shown here is derived from an EMBL/GenBank/DDBJ whole genome shotgun (WGS) entry which is preliminary data.</text>
</comment>
<organism evidence="2 3">
    <name type="scientific">Stichopus japonicus</name>
    <name type="common">Sea cucumber</name>
    <dbReference type="NCBI Taxonomy" id="307972"/>
    <lineage>
        <taxon>Eukaryota</taxon>
        <taxon>Metazoa</taxon>
        <taxon>Echinodermata</taxon>
        <taxon>Eleutherozoa</taxon>
        <taxon>Echinozoa</taxon>
        <taxon>Holothuroidea</taxon>
        <taxon>Aspidochirotacea</taxon>
        <taxon>Aspidochirotida</taxon>
        <taxon>Stichopodidae</taxon>
        <taxon>Apostichopus</taxon>
    </lineage>
</organism>
<protein>
    <submittedName>
        <fullName evidence="2">Uncharacterized protein</fullName>
    </submittedName>
</protein>
<keyword evidence="1" id="KW-0472">Membrane</keyword>
<keyword evidence="1" id="KW-1133">Transmembrane helix</keyword>
<dbReference type="EMBL" id="MRZV01000440">
    <property type="protein sequence ID" value="PIK49941.1"/>
    <property type="molecule type" value="Genomic_DNA"/>
</dbReference>
<dbReference type="AlphaFoldDB" id="A0A2G8KPK8"/>
<gene>
    <name evidence="2" type="ORF">BSL78_13148</name>
</gene>